<keyword evidence="1" id="KW-1185">Reference proteome</keyword>
<reference evidence="2" key="1">
    <citation type="submission" date="2022-11" db="UniProtKB">
        <authorList>
            <consortium name="WormBaseParasite"/>
        </authorList>
    </citation>
    <scope>IDENTIFICATION</scope>
</reference>
<accession>A0A914RZ44</accession>
<evidence type="ECO:0000313" key="2">
    <source>
        <dbReference type="WBParaSite" id="PEQ_0000731501-mRNA-1"/>
    </source>
</evidence>
<dbReference type="Proteomes" id="UP000887564">
    <property type="component" value="Unplaced"/>
</dbReference>
<proteinExistence type="predicted"/>
<dbReference type="WBParaSite" id="PEQ_0000731501-mRNA-1">
    <property type="protein sequence ID" value="PEQ_0000731501-mRNA-1"/>
    <property type="gene ID" value="PEQ_0000731501"/>
</dbReference>
<protein>
    <submittedName>
        <fullName evidence="2">Uncharacterized protein</fullName>
    </submittedName>
</protein>
<evidence type="ECO:0000313" key="1">
    <source>
        <dbReference type="Proteomes" id="UP000887564"/>
    </source>
</evidence>
<sequence>MTVKRTVTPVMVRAMWEAEADNLTTELSFFFETSLLPNNRYVYVILLAWRIRMWGRSPFESVRMNNNLALSLQNDPCGFIYGTRLM</sequence>
<dbReference type="AlphaFoldDB" id="A0A914RZ44"/>
<organism evidence="1 2">
    <name type="scientific">Parascaris equorum</name>
    <name type="common">Equine roundworm</name>
    <dbReference type="NCBI Taxonomy" id="6256"/>
    <lineage>
        <taxon>Eukaryota</taxon>
        <taxon>Metazoa</taxon>
        <taxon>Ecdysozoa</taxon>
        <taxon>Nematoda</taxon>
        <taxon>Chromadorea</taxon>
        <taxon>Rhabditida</taxon>
        <taxon>Spirurina</taxon>
        <taxon>Ascaridomorpha</taxon>
        <taxon>Ascaridoidea</taxon>
        <taxon>Ascarididae</taxon>
        <taxon>Parascaris</taxon>
    </lineage>
</organism>
<name>A0A914RZ44_PAREQ</name>